<evidence type="ECO:0000313" key="4">
    <source>
        <dbReference type="EMBL" id="MET1253605.1"/>
    </source>
</evidence>
<dbReference type="InterPro" id="IPR051203">
    <property type="entry name" value="Polysaccharide_Synthase-Rel"/>
</dbReference>
<dbReference type="Pfam" id="PF02719">
    <property type="entry name" value="Polysacc_synt_2"/>
    <property type="match status" value="1"/>
</dbReference>
<name>A0ABV2BNT6_9GAMM</name>
<dbReference type="PANTHER" id="PTHR43318:SF1">
    <property type="entry name" value="POLYSACCHARIDE BIOSYNTHESIS PROTEIN EPSC-RELATED"/>
    <property type="match status" value="1"/>
</dbReference>
<dbReference type="InterPro" id="IPR003869">
    <property type="entry name" value="Polysac_CapD-like"/>
</dbReference>
<dbReference type="EMBL" id="JBEVCJ010000001">
    <property type="protein sequence ID" value="MET1253605.1"/>
    <property type="molecule type" value="Genomic_DNA"/>
</dbReference>
<sequence>MDNRNKIISSFIESPRPFKRFVSLAFDSAAIIFSIYFALNITIYGYEVDNVNAPYILITLIVSLSVFARVGFYRAILRYMGLKAIFTIAIGIALSTLAFTASCLYYKVSIDATSILLYWSFSLVTIGGARLLTVALIRSTKNLSLNVVAIYGAGSAGRQLARALGQSNQYKIAAYIDDEPTMFGTEIDGVKVYSPISLEKIIGKHLVSQVLLAMPSTSHARRSEILSRLEPFPIKVKTIASMDEIVSGKVQIEQLKEIEIEDLLGRDSVAPNKELLHSCIINKVVMVTGAGGSIGSELCKQIVALKPSSIVLYELSEFALYSIEKQLRKLSRKLEIKLTIIPLLGSVQHKNRLIRAMQHYNVQTVYHAAAYKHVPIVEHNVVEGVRNNVFGTWYAAEAAAEAGVERFVLVSTDKAVRPTNVMGASKRLAELVLQAISTRGQKTIFTMVRFGNVLGSSGSVVPLFREQIKAGGPVTVTHKDIIRYFMTIPEAAQLVIQAGAMGKGGDVFVLDMGEQVKISELAERMIHLMGLSVKSSANPQGDIEIKYSGLRPGEKLYEELLIGENVVGTSHSKIMTANEEFLPWLDMHKALILLNELCEKMDCEGIVQLLLKIPTGYNPQHAVCDLLWDEDKEQNNVIRLKTLS</sequence>
<protein>
    <submittedName>
        <fullName evidence="4">Nucleoside-diphosphate sugar epimerase/dehydratase</fullName>
    </submittedName>
</protein>
<keyword evidence="2" id="KW-0812">Transmembrane</keyword>
<comment type="similarity">
    <text evidence="1">Belongs to the polysaccharide synthase family.</text>
</comment>
<keyword evidence="5" id="KW-1185">Reference proteome</keyword>
<reference evidence="4 5" key="1">
    <citation type="submission" date="2024-06" db="EMBL/GenBank/DDBJ databases">
        <authorList>
            <person name="Li F."/>
        </authorList>
    </citation>
    <scope>NUCLEOTIDE SEQUENCE [LARGE SCALE GENOMIC DNA]</scope>
    <source>
        <strain evidence="4 5">GXAS 311</strain>
    </source>
</reference>
<feature type="transmembrane region" description="Helical" evidence="2">
    <location>
        <begin position="84"/>
        <end position="108"/>
    </location>
</feature>
<evidence type="ECO:0000313" key="5">
    <source>
        <dbReference type="Proteomes" id="UP001548189"/>
    </source>
</evidence>
<feature type="transmembrane region" description="Helical" evidence="2">
    <location>
        <begin position="114"/>
        <end position="137"/>
    </location>
</feature>
<dbReference type="Gene3D" id="3.40.50.720">
    <property type="entry name" value="NAD(P)-binding Rossmann-like Domain"/>
    <property type="match status" value="2"/>
</dbReference>
<proteinExistence type="inferred from homology"/>
<feature type="transmembrane region" description="Helical" evidence="2">
    <location>
        <begin position="21"/>
        <end position="46"/>
    </location>
</feature>
<dbReference type="Proteomes" id="UP001548189">
    <property type="component" value="Unassembled WGS sequence"/>
</dbReference>
<dbReference type="PANTHER" id="PTHR43318">
    <property type="entry name" value="UDP-N-ACETYLGLUCOSAMINE 4,6-DEHYDRATASE"/>
    <property type="match status" value="1"/>
</dbReference>
<keyword evidence="2" id="KW-1133">Transmembrane helix</keyword>
<comment type="caution">
    <text evidence="4">The sequence shown here is derived from an EMBL/GenBank/DDBJ whole genome shotgun (WGS) entry which is preliminary data.</text>
</comment>
<accession>A0ABV2BNT6</accession>
<dbReference type="InterPro" id="IPR036291">
    <property type="entry name" value="NAD(P)-bd_dom_sf"/>
</dbReference>
<dbReference type="Pfam" id="PF13727">
    <property type="entry name" value="CoA_binding_3"/>
    <property type="match status" value="1"/>
</dbReference>
<evidence type="ECO:0000256" key="1">
    <source>
        <dbReference type="ARBA" id="ARBA00007430"/>
    </source>
</evidence>
<dbReference type="SUPFAM" id="SSF51735">
    <property type="entry name" value="NAD(P)-binding Rossmann-fold domains"/>
    <property type="match status" value="2"/>
</dbReference>
<evidence type="ECO:0000256" key="2">
    <source>
        <dbReference type="SAM" id="Phobius"/>
    </source>
</evidence>
<keyword evidence="2" id="KW-0472">Membrane</keyword>
<feature type="domain" description="Polysaccharide biosynthesis protein CapD-like" evidence="3">
    <location>
        <begin position="285"/>
        <end position="578"/>
    </location>
</feature>
<dbReference type="CDD" id="cd05237">
    <property type="entry name" value="UDP_invert_4-6DH_SDR_e"/>
    <property type="match status" value="1"/>
</dbReference>
<dbReference type="RefSeq" id="WP_353873147.1">
    <property type="nucleotide sequence ID" value="NZ_JBEVCJ010000001.1"/>
</dbReference>
<gene>
    <name evidence="4" type="ORF">ABVT43_00550</name>
</gene>
<organism evidence="4 5">
    <name type="scientific">Aliikangiella maris</name>
    <dbReference type="NCBI Taxonomy" id="3162458"/>
    <lineage>
        <taxon>Bacteria</taxon>
        <taxon>Pseudomonadati</taxon>
        <taxon>Pseudomonadota</taxon>
        <taxon>Gammaproteobacteria</taxon>
        <taxon>Oceanospirillales</taxon>
        <taxon>Pleioneaceae</taxon>
        <taxon>Aliikangiella</taxon>
    </lineage>
</organism>
<feature type="transmembrane region" description="Helical" evidence="2">
    <location>
        <begin position="52"/>
        <end position="72"/>
    </location>
</feature>
<evidence type="ECO:0000259" key="3">
    <source>
        <dbReference type="Pfam" id="PF02719"/>
    </source>
</evidence>